<keyword evidence="3" id="KW-1185">Reference proteome</keyword>
<dbReference type="Proteomes" id="UP000294843">
    <property type="component" value="Unassembled WGS sequence"/>
</dbReference>
<dbReference type="EMBL" id="SCWF01000005">
    <property type="protein sequence ID" value="TDM14191.1"/>
    <property type="molecule type" value="Genomic_DNA"/>
</dbReference>
<dbReference type="Pfam" id="PF07992">
    <property type="entry name" value="Pyr_redox_2"/>
    <property type="match status" value="1"/>
</dbReference>
<name>A0A4R6BZS4_9STAP</name>
<dbReference type="GO" id="GO:0070221">
    <property type="term" value="P:sulfide oxidation, using sulfide:quinone oxidoreductase"/>
    <property type="evidence" value="ECO:0007669"/>
    <property type="project" value="TreeGrafter"/>
</dbReference>
<dbReference type="InterPro" id="IPR015904">
    <property type="entry name" value="Sulphide_quinone_reductase"/>
</dbReference>
<dbReference type="GO" id="GO:0070224">
    <property type="term" value="F:sulfide:quinone oxidoreductase activity"/>
    <property type="evidence" value="ECO:0007669"/>
    <property type="project" value="TreeGrafter"/>
</dbReference>
<dbReference type="PANTHER" id="PTHR10632:SF2">
    <property type="entry name" value="SULFIDE:QUINONE OXIDOREDUCTASE, MITOCHONDRIAL"/>
    <property type="match status" value="1"/>
</dbReference>
<dbReference type="InterPro" id="IPR036188">
    <property type="entry name" value="FAD/NAD-bd_sf"/>
</dbReference>
<protein>
    <submittedName>
        <fullName evidence="2">Pyridine nucleotide-disulfide oxidoreductase</fullName>
    </submittedName>
</protein>
<dbReference type="SUPFAM" id="SSF51905">
    <property type="entry name" value="FAD/NAD(P)-binding domain"/>
    <property type="match status" value="2"/>
</dbReference>
<feature type="domain" description="FAD/NAD(P)-binding" evidence="1">
    <location>
        <begin position="5"/>
        <end position="127"/>
    </location>
</feature>
<dbReference type="InterPro" id="IPR023753">
    <property type="entry name" value="FAD/NAD-binding_dom"/>
</dbReference>
<dbReference type="OrthoDB" id="9805710at2"/>
<organism evidence="2 3">
    <name type="scientific">Macrococcus bovicus</name>
    <dbReference type="NCBI Taxonomy" id="69968"/>
    <lineage>
        <taxon>Bacteria</taxon>
        <taxon>Bacillati</taxon>
        <taxon>Bacillota</taxon>
        <taxon>Bacilli</taxon>
        <taxon>Bacillales</taxon>
        <taxon>Staphylococcaceae</taxon>
        <taxon>Macrococcus</taxon>
    </lineage>
</organism>
<dbReference type="Gene3D" id="3.50.50.60">
    <property type="entry name" value="FAD/NAD(P)-binding domain"/>
    <property type="match status" value="2"/>
</dbReference>
<dbReference type="GO" id="GO:0071949">
    <property type="term" value="F:FAD binding"/>
    <property type="evidence" value="ECO:0007669"/>
    <property type="project" value="TreeGrafter"/>
</dbReference>
<proteinExistence type="predicted"/>
<evidence type="ECO:0000313" key="3">
    <source>
        <dbReference type="Proteomes" id="UP000294843"/>
    </source>
</evidence>
<gene>
    <name evidence="2" type="ORF">ERX55_06360</name>
</gene>
<evidence type="ECO:0000313" key="2">
    <source>
        <dbReference type="EMBL" id="TDM14191.1"/>
    </source>
</evidence>
<reference evidence="2 3" key="1">
    <citation type="submission" date="2019-01" db="EMBL/GenBank/DDBJ databases">
        <title>Draft genome sequences of the type strains of six Macrococcus species.</title>
        <authorList>
            <person name="Mazhar S."/>
            <person name="Altermann E."/>
            <person name="Hill C."/>
            <person name="Mcauliffe O."/>
        </authorList>
    </citation>
    <scope>NUCLEOTIDE SEQUENCE [LARGE SCALE GENOMIC DNA]</scope>
    <source>
        <strain evidence="2 3">ATCC 51825</strain>
    </source>
</reference>
<comment type="caution">
    <text evidence="2">The sequence shown here is derived from an EMBL/GenBank/DDBJ whole genome shotgun (WGS) entry which is preliminary data.</text>
</comment>
<dbReference type="AlphaFoldDB" id="A0A4R6BZS4"/>
<dbReference type="PANTHER" id="PTHR10632">
    <property type="entry name" value="SULFIDE:QUINONE OXIDOREDUCTASE"/>
    <property type="match status" value="1"/>
</dbReference>
<dbReference type="RefSeq" id="WP_133451731.1">
    <property type="nucleotide sequence ID" value="NZ_SCWF01000005.1"/>
</dbReference>
<evidence type="ECO:0000259" key="1">
    <source>
        <dbReference type="Pfam" id="PF07992"/>
    </source>
</evidence>
<sequence length="393" mass="43814">MNKKYQVVILGGGSGGISTASHLIKAGIKDVLIIDHADYHAYQPAWPLVGSGAEKKENSRKKMKKVIPHGADFLQQKVTAIQAVERIIRLNNNEQINYEYLVVALGLQLDFEKIEGLPATLGKNNVCTNYLYDYADYTYASLKKVTAGNVIVTKPSTPIKGGVAPENSLFTFDEFFKNKKKDRPTLILKSALDSLFPVEKYRREIEKQIEKKGISYDLQHELIAVNGPEKTATFKNLATSEIYSLPFEMLLVTPPMSAPDVIKQSTLSDEEGWLDVNKHTLQHVRHQNVFGLGDCTNLPTVKMGAAVRKQAPVLAQNLIAQIKGKPLKGYYNGMTACPIATEYGQAIMAEFGYDLKPKESLPLDQSKTNPLLYQIKKRGIPLMYWHGMLKGRS</sequence>
<accession>A0A4R6BZS4</accession>